<evidence type="ECO:0000256" key="2">
    <source>
        <dbReference type="SAM" id="SignalP"/>
    </source>
</evidence>
<dbReference type="Proteomes" id="UP001190700">
    <property type="component" value="Unassembled WGS sequence"/>
</dbReference>
<sequence length="178" mass="19450">MSPFAFSWSCTKTTLLLLLILPTQAGRPRKAAKASPPIVSFPPGAFTPDGALLGSSTWDQIPPGAEVITDQDLQGLEEELVKDIYTEKKIVDALAESNPDIKNAQEMMQEVVDKDAQALNEFENAESSRKREKAEAVQAASEFLIYAVVGLTTLTLPVAACGFFYHHCCDPFGYKPRD</sequence>
<organism evidence="3 4">
    <name type="scientific">Cymbomonas tetramitiformis</name>
    <dbReference type="NCBI Taxonomy" id="36881"/>
    <lineage>
        <taxon>Eukaryota</taxon>
        <taxon>Viridiplantae</taxon>
        <taxon>Chlorophyta</taxon>
        <taxon>Pyramimonadophyceae</taxon>
        <taxon>Pyramimonadales</taxon>
        <taxon>Pyramimonadaceae</taxon>
        <taxon>Cymbomonas</taxon>
    </lineage>
</organism>
<keyword evidence="1" id="KW-0472">Membrane</keyword>
<evidence type="ECO:0000313" key="4">
    <source>
        <dbReference type="Proteomes" id="UP001190700"/>
    </source>
</evidence>
<evidence type="ECO:0000313" key="3">
    <source>
        <dbReference type="EMBL" id="KAK3277047.1"/>
    </source>
</evidence>
<gene>
    <name evidence="3" type="ORF">CYMTET_14925</name>
</gene>
<keyword evidence="1" id="KW-0812">Transmembrane</keyword>
<keyword evidence="2" id="KW-0732">Signal</keyword>
<protein>
    <submittedName>
        <fullName evidence="3">Uncharacterized protein</fullName>
    </submittedName>
</protein>
<dbReference type="AlphaFoldDB" id="A0AAE0GFJ0"/>
<feature type="signal peptide" evidence="2">
    <location>
        <begin position="1"/>
        <end position="25"/>
    </location>
</feature>
<dbReference type="EMBL" id="LGRX02006263">
    <property type="protein sequence ID" value="KAK3277047.1"/>
    <property type="molecule type" value="Genomic_DNA"/>
</dbReference>
<proteinExistence type="predicted"/>
<accession>A0AAE0GFJ0</accession>
<keyword evidence="1" id="KW-1133">Transmembrane helix</keyword>
<evidence type="ECO:0000256" key="1">
    <source>
        <dbReference type="SAM" id="Phobius"/>
    </source>
</evidence>
<feature type="chain" id="PRO_5042239412" evidence="2">
    <location>
        <begin position="26"/>
        <end position="178"/>
    </location>
</feature>
<keyword evidence="4" id="KW-1185">Reference proteome</keyword>
<comment type="caution">
    <text evidence="3">The sequence shown here is derived from an EMBL/GenBank/DDBJ whole genome shotgun (WGS) entry which is preliminary data.</text>
</comment>
<name>A0AAE0GFJ0_9CHLO</name>
<reference evidence="3 4" key="1">
    <citation type="journal article" date="2015" name="Genome Biol. Evol.">
        <title>Comparative Genomics of a Bacterivorous Green Alga Reveals Evolutionary Causalities and Consequences of Phago-Mixotrophic Mode of Nutrition.</title>
        <authorList>
            <person name="Burns J.A."/>
            <person name="Paasch A."/>
            <person name="Narechania A."/>
            <person name="Kim E."/>
        </authorList>
    </citation>
    <scope>NUCLEOTIDE SEQUENCE [LARGE SCALE GENOMIC DNA]</scope>
    <source>
        <strain evidence="3 4">PLY_AMNH</strain>
    </source>
</reference>
<feature type="transmembrane region" description="Helical" evidence="1">
    <location>
        <begin position="143"/>
        <end position="165"/>
    </location>
</feature>